<keyword evidence="8 11" id="KW-0862">Zinc</keyword>
<keyword evidence="13" id="KW-0812">Transmembrane</keyword>
<sequence>MDWNSEDVVSRWKRERHPTRWKEAVERDKRSAEFTAAAEWNKQARESILNSIELQDLNKNIARNVIFFVGDGMGVSTVTSARILKGQKEGHSGEEAQLSFETFPHVALAKTYNTNQQVSDSAGTGTAYMCGVKSKAGTIGVDDRVEKGDCRSIRDAKVSSFMEIAADAGRAAGIVSTARITHATPACAYAHVPERSWERDTMVPGGEKAAGCSDIASQLIDSAQRFQVVMGGGRREMMPTSHHDPEYSHVRGNRDDGRDLINEWFHALPDGTDNMYVVNRDQLMDVNVNETDYLLGLFEPSHMLYHVERDELGDGDPSLAEMVEKAIQVLQKNDNGFFLFVEAGRIDHAHHKGRAFLALTDTIALDEAVTTAKSMTNDEDTLIVVTADHSHTNTIGGYPTRGNPILGRNNKELARDGLPYTTLLYANGPGGEEVRQSYRNKGRRPDVGNDDTYERDYRQQAAVPLSDESHAGEDVPIYATGAYAHLFHGTQEQNYIAHAIKYASCIGEYSDHCRAQATTKAPVTVKRTTKRSTTPAVTKRLQYAPVPTQQLPKSADTEVIERLNEQDDDGHSGNTLTYIPPKIELHCVMTPSSASTPAFMVATTIFCFVYYVILLLFR</sequence>
<evidence type="ECO:0000313" key="14">
    <source>
        <dbReference type="Proteomes" id="UP000694865"/>
    </source>
</evidence>
<keyword evidence="13" id="KW-0472">Membrane</keyword>
<dbReference type="EC" id="3.1.3.1" evidence="4 11"/>
<name>A0ABM0GLQ9_SACKO</name>
<comment type="catalytic activity">
    <reaction evidence="11">
        <text>a phosphate monoester + H2O = an alcohol + phosphate</text>
        <dbReference type="Rhea" id="RHEA:15017"/>
        <dbReference type="ChEBI" id="CHEBI:15377"/>
        <dbReference type="ChEBI" id="CHEBI:30879"/>
        <dbReference type="ChEBI" id="CHEBI:43474"/>
        <dbReference type="ChEBI" id="CHEBI:67140"/>
        <dbReference type="EC" id="3.1.3.1"/>
    </reaction>
</comment>
<evidence type="ECO:0000256" key="3">
    <source>
        <dbReference type="ARBA" id="ARBA00005984"/>
    </source>
</evidence>
<evidence type="ECO:0000256" key="6">
    <source>
        <dbReference type="ARBA" id="ARBA00022723"/>
    </source>
</evidence>
<accession>A0ABM0GLQ9</accession>
<dbReference type="InterPro" id="IPR017850">
    <property type="entry name" value="Alkaline_phosphatase_core_sf"/>
</dbReference>
<dbReference type="GeneID" id="100367611"/>
<organism evidence="14 15">
    <name type="scientific">Saccoglossus kowalevskii</name>
    <name type="common">Acorn worm</name>
    <dbReference type="NCBI Taxonomy" id="10224"/>
    <lineage>
        <taxon>Eukaryota</taxon>
        <taxon>Metazoa</taxon>
        <taxon>Hemichordata</taxon>
        <taxon>Enteropneusta</taxon>
        <taxon>Harrimaniidae</taxon>
        <taxon>Saccoglossus</taxon>
    </lineage>
</organism>
<evidence type="ECO:0000256" key="5">
    <source>
        <dbReference type="ARBA" id="ARBA00022553"/>
    </source>
</evidence>
<proteinExistence type="inferred from homology"/>
<evidence type="ECO:0000256" key="1">
    <source>
        <dbReference type="ARBA" id="ARBA00001946"/>
    </source>
</evidence>
<comment type="cofactor">
    <cofactor evidence="2">
        <name>Zn(2+)</name>
        <dbReference type="ChEBI" id="CHEBI:29105"/>
    </cofactor>
</comment>
<keyword evidence="14" id="KW-1185">Reference proteome</keyword>
<dbReference type="RefSeq" id="XP_002732717.1">
    <property type="nucleotide sequence ID" value="XM_002732671.1"/>
</dbReference>
<comment type="cofactor">
    <cofactor evidence="1">
        <name>Mg(2+)</name>
        <dbReference type="ChEBI" id="CHEBI:18420"/>
    </cofactor>
</comment>
<evidence type="ECO:0000256" key="7">
    <source>
        <dbReference type="ARBA" id="ARBA00022801"/>
    </source>
</evidence>
<evidence type="ECO:0000256" key="10">
    <source>
        <dbReference type="RuleBase" id="RU003946"/>
    </source>
</evidence>
<keyword evidence="6" id="KW-0479">Metal-binding</keyword>
<dbReference type="Gene3D" id="3.40.720.10">
    <property type="entry name" value="Alkaline Phosphatase, subunit A"/>
    <property type="match status" value="1"/>
</dbReference>
<feature type="transmembrane region" description="Helical" evidence="13">
    <location>
        <begin position="598"/>
        <end position="617"/>
    </location>
</feature>
<keyword evidence="13" id="KW-1133">Transmembrane helix</keyword>
<dbReference type="SUPFAM" id="SSF53649">
    <property type="entry name" value="Alkaline phosphatase-like"/>
    <property type="match status" value="1"/>
</dbReference>
<evidence type="ECO:0000256" key="11">
    <source>
        <dbReference type="RuleBase" id="RU003947"/>
    </source>
</evidence>
<evidence type="ECO:0000256" key="8">
    <source>
        <dbReference type="ARBA" id="ARBA00022833"/>
    </source>
</evidence>
<reference evidence="15" key="1">
    <citation type="submission" date="2025-08" db="UniProtKB">
        <authorList>
            <consortium name="RefSeq"/>
        </authorList>
    </citation>
    <scope>IDENTIFICATION</scope>
    <source>
        <tissue evidence="15">Testes</tissue>
    </source>
</reference>
<dbReference type="Pfam" id="PF00245">
    <property type="entry name" value="Alk_phosphatase"/>
    <property type="match status" value="1"/>
</dbReference>
<gene>
    <name evidence="15" type="primary">LOC100367611</name>
</gene>
<evidence type="ECO:0000256" key="13">
    <source>
        <dbReference type="SAM" id="Phobius"/>
    </source>
</evidence>
<dbReference type="PRINTS" id="PR00113">
    <property type="entry name" value="ALKPHPHTASE"/>
</dbReference>
<evidence type="ECO:0000256" key="12">
    <source>
        <dbReference type="SAM" id="MobiDB-lite"/>
    </source>
</evidence>
<feature type="compositionally biased region" description="Basic and acidic residues" evidence="12">
    <location>
        <begin position="443"/>
        <end position="452"/>
    </location>
</feature>
<evidence type="ECO:0000313" key="15">
    <source>
        <dbReference type="RefSeq" id="XP_002732717.1"/>
    </source>
</evidence>
<keyword evidence="5" id="KW-0597">Phosphoprotein</keyword>
<feature type="region of interest" description="Disordered" evidence="12">
    <location>
        <begin position="428"/>
        <end position="452"/>
    </location>
</feature>
<keyword evidence="7 11" id="KW-0378">Hydrolase</keyword>
<evidence type="ECO:0000256" key="9">
    <source>
        <dbReference type="ARBA" id="ARBA00022842"/>
    </source>
</evidence>
<dbReference type="InterPro" id="IPR018299">
    <property type="entry name" value="Alkaline_phosphatase_AS"/>
</dbReference>
<evidence type="ECO:0000256" key="4">
    <source>
        <dbReference type="ARBA" id="ARBA00012647"/>
    </source>
</evidence>
<evidence type="ECO:0000256" key="2">
    <source>
        <dbReference type="ARBA" id="ARBA00001947"/>
    </source>
</evidence>
<dbReference type="SMART" id="SM00098">
    <property type="entry name" value="alkPPc"/>
    <property type="match status" value="1"/>
</dbReference>
<dbReference type="PANTHER" id="PTHR11596">
    <property type="entry name" value="ALKALINE PHOSPHATASE"/>
    <property type="match status" value="1"/>
</dbReference>
<keyword evidence="9 11" id="KW-0460">Magnesium</keyword>
<dbReference type="PANTHER" id="PTHR11596:SF5">
    <property type="entry name" value="ALKALINE PHOSPHATASE"/>
    <property type="match status" value="1"/>
</dbReference>
<dbReference type="CDD" id="cd16012">
    <property type="entry name" value="ALP"/>
    <property type="match status" value="1"/>
</dbReference>
<dbReference type="InterPro" id="IPR001952">
    <property type="entry name" value="Alkaline_phosphatase"/>
</dbReference>
<protein>
    <recommendedName>
        <fullName evidence="4 11">Alkaline phosphatase</fullName>
        <ecNumber evidence="4 11">3.1.3.1</ecNumber>
    </recommendedName>
</protein>
<comment type="similarity">
    <text evidence="3 10">Belongs to the alkaline phosphatase family.</text>
</comment>
<dbReference type="PROSITE" id="PS00123">
    <property type="entry name" value="ALKALINE_PHOSPHATASE"/>
    <property type="match status" value="1"/>
</dbReference>
<dbReference type="Proteomes" id="UP000694865">
    <property type="component" value="Unplaced"/>
</dbReference>